<evidence type="ECO:0000313" key="1">
    <source>
        <dbReference type="EMBL" id="GKV51932.1"/>
    </source>
</evidence>
<accession>A0AAV5MQV5</accession>
<dbReference type="AlphaFoldDB" id="A0AAV5MQV5"/>
<keyword evidence="2" id="KW-1185">Reference proteome</keyword>
<dbReference type="Proteomes" id="UP001054252">
    <property type="component" value="Unassembled WGS sequence"/>
</dbReference>
<gene>
    <name evidence="1" type="ORF">SLEP1_g58545</name>
</gene>
<dbReference type="EMBL" id="BPVZ01000568">
    <property type="protein sequence ID" value="GKV51932.1"/>
    <property type="molecule type" value="Genomic_DNA"/>
</dbReference>
<protein>
    <submittedName>
        <fullName evidence="1">Uncharacterized protein</fullName>
    </submittedName>
</protein>
<sequence>MVSSLSTVRSTPSRTSLAPYKRQVTLHGSSISLPRNGFSPLKIACLQSSMHFNNFSTPFYPQF</sequence>
<name>A0AAV5MQV5_9ROSI</name>
<proteinExistence type="predicted"/>
<reference evidence="1 2" key="1">
    <citation type="journal article" date="2021" name="Commun. Biol.">
        <title>The genome of Shorea leprosula (Dipterocarpaceae) highlights the ecological relevance of drought in aseasonal tropical rainforests.</title>
        <authorList>
            <person name="Ng K.K.S."/>
            <person name="Kobayashi M.J."/>
            <person name="Fawcett J.A."/>
            <person name="Hatakeyama M."/>
            <person name="Paape T."/>
            <person name="Ng C.H."/>
            <person name="Ang C.C."/>
            <person name="Tnah L.H."/>
            <person name="Lee C.T."/>
            <person name="Nishiyama T."/>
            <person name="Sese J."/>
            <person name="O'Brien M.J."/>
            <person name="Copetti D."/>
            <person name="Mohd Noor M.I."/>
            <person name="Ong R.C."/>
            <person name="Putra M."/>
            <person name="Sireger I.Z."/>
            <person name="Indrioko S."/>
            <person name="Kosugi Y."/>
            <person name="Izuno A."/>
            <person name="Isagi Y."/>
            <person name="Lee S.L."/>
            <person name="Shimizu K.K."/>
        </authorList>
    </citation>
    <scope>NUCLEOTIDE SEQUENCE [LARGE SCALE GENOMIC DNA]</scope>
    <source>
        <strain evidence="1">214</strain>
    </source>
</reference>
<organism evidence="1 2">
    <name type="scientific">Rubroshorea leprosula</name>
    <dbReference type="NCBI Taxonomy" id="152421"/>
    <lineage>
        <taxon>Eukaryota</taxon>
        <taxon>Viridiplantae</taxon>
        <taxon>Streptophyta</taxon>
        <taxon>Embryophyta</taxon>
        <taxon>Tracheophyta</taxon>
        <taxon>Spermatophyta</taxon>
        <taxon>Magnoliopsida</taxon>
        <taxon>eudicotyledons</taxon>
        <taxon>Gunneridae</taxon>
        <taxon>Pentapetalae</taxon>
        <taxon>rosids</taxon>
        <taxon>malvids</taxon>
        <taxon>Malvales</taxon>
        <taxon>Dipterocarpaceae</taxon>
        <taxon>Rubroshorea</taxon>
    </lineage>
</organism>
<comment type="caution">
    <text evidence="1">The sequence shown here is derived from an EMBL/GenBank/DDBJ whole genome shotgun (WGS) entry which is preliminary data.</text>
</comment>
<evidence type="ECO:0000313" key="2">
    <source>
        <dbReference type="Proteomes" id="UP001054252"/>
    </source>
</evidence>